<sequence length="296" mass="33715">MSTFPRFADLPRELRDMVWSQAIRSPSPGAHIFRLYDSQHDVTEPNSLKWKLGPYGQNLALPWSHQYHSSVNEFGESTNSSTYQIDGGLWTACKESRLVMKSHFQTPELSGDTSHMPVTRCFLGDALQYFTVLPHRDLLILQAHDLGLIDWSAIAYHFPFCPNYLNFGKGMHIGIEYDPDWSMEVWSSEDPEDSRTYRALLNAAWECGAASRIWLIDYDLKRKDNAAMRSETSVFHASDGKFIEIKSLEGWECIEPVDGDDESYDDSSFELVRSLNGEYEGTVLAGAFGLLGWDYL</sequence>
<protein>
    <recommendedName>
        <fullName evidence="1">2EXR domain-containing protein</fullName>
    </recommendedName>
</protein>
<dbReference type="AlphaFoldDB" id="A0A8H5T9Y7"/>
<dbReference type="PANTHER" id="PTHR35910:SF1">
    <property type="entry name" value="2EXR DOMAIN-CONTAINING PROTEIN"/>
    <property type="match status" value="1"/>
</dbReference>
<dbReference type="Pfam" id="PF20150">
    <property type="entry name" value="2EXR"/>
    <property type="match status" value="1"/>
</dbReference>
<dbReference type="Proteomes" id="UP000567885">
    <property type="component" value="Unassembled WGS sequence"/>
</dbReference>
<organism evidence="2 3">
    <name type="scientific">Fusarium heterosporum</name>
    <dbReference type="NCBI Taxonomy" id="42747"/>
    <lineage>
        <taxon>Eukaryota</taxon>
        <taxon>Fungi</taxon>
        <taxon>Dikarya</taxon>
        <taxon>Ascomycota</taxon>
        <taxon>Pezizomycotina</taxon>
        <taxon>Sordariomycetes</taxon>
        <taxon>Hypocreomycetidae</taxon>
        <taxon>Hypocreales</taxon>
        <taxon>Nectriaceae</taxon>
        <taxon>Fusarium</taxon>
        <taxon>Fusarium heterosporum species complex</taxon>
    </lineage>
</organism>
<proteinExistence type="predicted"/>
<dbReference type="OrthoDB" id="3596450at2759"/>
<evidence type="ECO:0000313" key="2">
    <source>
        <dbReference type="EMBL" id="KAF5668364.1"/>
    </source>
</evidence>
<feature type="domain" description="2EXR" evidence="1">
    <location>
        <begin position="4"/>
        <end position="106"/>
    </location>
</feature>
<dbReference type="InterPro" id="IPR045518">
    <property type="entry name" value="2EXR"/>
</dbReference>
<dbReference type="PANTHER" id="PTHR35910">
    <property type="entry name" value="2EXR DOMAIN-CONTAINING PROTEIN"/>
    <property type="match status" value="1"/>
</dbReference>
<comment type="caution">
    <text evidence="2">The sequence shown here is derived from an EMBL/GenBank/DDBJ whole genome shotgun (WGS) entry which is preliminary data.</text>
</comment>
<name>A0A8H5T9Y7_FUSHE</name>
<evidence type="ECO:0000259" key="1">
    <source>
        <dbReference type="Pfam" id="PF20150"/>
    </source>
</evidence>
<reference evidence="2 3" key="1">
    <citation type="submission" date="2020-05" db="EMBL/GenBank/DDBJ databases">
        <title>Identification and distribution of gene clusters putatively required for synthesis of sphingolipid metabolism inhibitors in phylogenetically diverse species of the filamentous fungus Fusarium.</title>
        <authorList>
            <person name="Kim H.-S."/>
            <person name="Busman M."/>
            <person name="Brown D.W."/>
            <person name="Divon H."/>
            <person name="Uhlig S."/>
            <person name="Proctor R.H."/>
        </authorList>
    </citation>
    <scope>NUCLEOTIDE SEQUENCE [LARGE SCALE GENOMIC DNA]</scope>
    <source>
        <strain evidence="2 3">NRRL 20693</strain>
    </source>
</reference>
<keyword evidence="3" id="KW-1185">Reference proteome</keyword>
<accession>A0A8H5T9Y7</accession>
<gene>
    <name evidence="2" type="ORF">FHETE_5300</name>
</gene>
<dbReference type="EMBL" id="JAAGWQ010000094">
    <property type="protein sequence ID" value="KAF5668364.1"/>
    <property type="molecule type" value="Genomic_DNA"/>
</dbReference>
<evidence type="ECO:0000313" key="3">
    <source>
        <dbReference type="Proteomes" id="UP000567885"/>
    </source>
</evidence>